<evidence type="ECO:0000313" key="9">
    <source>
        <dbReference type="EMBL" id="MED4400283.1"/>
    </source>
</evidence>
<evidence type="ECO:0000313" key="10">
    <source>
        <dbReference type="Proteomes" id="UP001342826"/>
    </source>
</evidence>
<keyword evidence="7" id="KW-0234">DNA repair</keyword>
<evidence type="ECO:0000256" key="2">
    <source>
        <dbReference type="ARBA" id="ARBA00022763"/>
    </source>
</evidence>
<dbReference type="RefSeq" id="WP_328014853.1">
    <property type="nucleotide sequence ID" value="NZ_JARTFS010000002.1"/>
</dbReference>
<gene>
    <name evidence="9" type="ORF">P9271_02780</name>
</gene>
<dbReference type="EMBL" id="JARTFS010000002">
    <property type="protein sequence ID" value="MED4400283.1"/>
    <property type="molecule type" value="Genomic_DNA"/>
</dbReference>
<dbReference type="InterPro" id="IPR011604">
    <property type="entry name" value="PDDEXK-like_dom_sf"/>
</dbReference>
<accession>A0ABU6NT05</accession>
<keyword evidence="1" id="KW-0547">Nucleotide-binding</keyword>
<feature type="domain" description="PD-(D/E)XK endonuclease-like" evidence="8">
    <location>
        <begin position="21"/>
        <end position="251"/>
    </location>
</feature>
<reference evidence="9 10" key="1">
    <citation type="submission" date="2023-03" db="EMBL/GenBank/DDBJ databases">
        <title>Bacillus Genome Sequencing.</title>
        <authorList>
            <person name="Dunlap C."/>
        </authorList>
    </citation>
    <scope>NUCLEOTIDE SEQUENCE [LARGE SCALE GENOMIC DNA]</scope>
    <source>
        <strain evidence="9 10">NRS-1717</strain>
    </source>
</reference>
<keyword evidence="4" id="KW-0347">Helicase</keyword>
<keyword evidence="3" id="KW-0378">Hydrolase</keyword>
<evidence type="ECO:0000256" key="6">
    <source>
        <dbReference type="ARBA" id="ARBA00023125"/>
    </source>
</evidence>
<keyword evidence="2" id="KW-0227">DNA damage</keyword>
<proteinExistence type="predicted"/>
<name>A0ABU6NT05_9BACI</name>
<evidence type="ECO:0000256" key="1">
    <source>
        <dbReference type="ARBA" id="ARBA00022741"/>
    </source>
</evidence>
<evidence type="ECO:0000256" key="5">
    <source>
        <dbReference type="ARBA" id="ARBA00022840"/>
    </source>
</evidence>
<keyword evidence="10" id="KW-1185">Reference proteome</keyword>
<evidence type="ECO:0000256" key="7">
    <source>
        <dbReference type="ARBA" id="ARBA00023204"/>
    </source>
</evidence>
<dbReference type="InterPro" id="IPR038726">
    <property type="entry name" value="PDDEXK_AddAB-type"/>
</dbReference>
<evidence type="ECO:0000259" key="8">
    <source>
        <dbReference type="Pfam" id="PF12705"/>
    </source>
</evidence>
<keyword evidence="6" id="KW-0238">DNA-binding</keyword>
<protein>
    <submittedName>
        <fullName evidence="9">PD-(D/E)XK nuclease family protein</fullName>
    </submittedName>
</protein>
<evidence type="ECO:0000256" key="3">
    <source>
        <dbReference type="ARBA" id="ARBA00022801"/>
    </source>
</evidence>
<evidence type="ECO:0000256" key="4">
    <source>
        <dbReference type="ARBA" id="ARBA00022806"/>
    </source>
</evidence>
<dbReference type="Proteomes" id="UP001342826">
    <property type="component" value="Unassembled WGS sequence"/>
</dbReference>
<keyword evidence="5" id="KW-0067">ATP-binding</keyword>
<dbReference type="Pfam" id="PF12705">
    <property type="entry name" value="PDDEXK_1"/>
    <property type="match status" value="1"/>
</dbReference>
<organism evidence="9 10">
    <name type="scientific">Metabacillus fastidiosus</name>
    <dbReference type="NCBI Taxonomy" id="1458"/>
    <lineage>
        <taxon>Bacteria</taxon>
        <taxon>Bacillati</taxon>
        <taxon>Bacillota</taxon>
        <taxon>Bacilli</taxon>
        <taxon>Bacillales</taxon>
        <taxon>Bacillaceae</taxon>
        <taxon>Metabacillus</taxon>
    </lineage>
</organism>
<dbReference type="Gene3D" id="3.90.320.10">
    <property type="match status" value="1"/>
</dbReference>
<sequence>MTPALLPIEQEATKVNVQKQKWSYSRLSMFEGCERQYFYKYILELPYPSNPPMQNGKIFHTGIDLMIREGYSPSESLYYGMGVNGGLPVGEKPYHFISMLNKAYDRIPQLEYAEITSELHLEVKTTLGIVQCYIDLLIDDPSNDVLEIWDWKTSWHSFAADTHIQLALYAWLLKQTRGYVGSTFKGRLIFPRLGIEEDSEVEFTEEKLNEAKTWLVTQITKVQSKDPSNIEDWEMCKDRTKCDYCPFAARCAGGLLDGLPSTGEPKSQEEAELIGSYILAQEAALKKMKSGIKKWVEDHGEVPVGSGKWTVQQGNQNFKCEDVETLIDYAKRQKLDVKEAVKANTAILSKWLDEDDTGELKQIITSTKGRKSFKYVN</sequence>
<comment type="caution">
    <text evidence="9">The sequence shown here is derived from an EMBL/GenBank/DDBJ whole genome shotgun (WGS) entry which is preliminary data.</text>
</comment>